<dbReference type="HOGENOM" id="CLU_2870612_0_0_1"/>
<proteinExistence type="predicted"/>
<protein>
    <submittedName>
        <fullName evidence="1">Uncharacterized protein</fullName>
    </submittedName>
</protein>
<reference evidence="2" key="1">
    <citation type="journal article" date="2013" name="Science">
        <title>The Amborella genome and the evolution of flowering plants.</title>
        <authorList>
            <consortium name="Amborella Genome Project"/>
        </authorList>
    </citation>
    <scope>NUCLEOTIDE SEQUENCE [LARGE SCALE GENOMIC DNA]</scope>
</reference>
<evidence type="ECO:0000313" key="2">
    <source>
        <dbReference type="Proteomes" id="UP000017836"/>
    </source>
</evidence>
<dbReference type="Proteomes" id="UP000017836">
    <property type="component" value="Unassembled WGS sequence"/>
</dbReference>
<accession>W1PIZ9</accession>
<keyword evidence="2" id="KW-1185">Reference proteome</keyword>
<name>W1PIZ9_AMBTC</name>
<gene>
    <name evidence="1" type="ORF">AMTR_s00157p00089330</name>
</gene>
<dbReference type="AlphaFoldDB" id="W1PIZ9"/>
<dbReference type="Gramene" id="ERN07621">
    <property type="protein sequence ID" value="ERN07621"/>
    <property type="gene ID" value="AMTR_s00157p00089330"/>
</dbReference>
<dbReference type="EMBL" id="KI393724">
    <property type="protein sequence ID" value="ERN07621.1"/>
    <property type="molecule type" value="Genomic_DNA"/>
</dbReference>
<organism evidence="1 2">
    <name type="scientific">Amborella trichopoda</name>
    <dbReference type="NCBI Taxonomy" id="13333"/>
    <lineage>
        <taxon>Eukaryota</taxon>
        <taxon>Viridiplantae</taxon>
        <taxon>Streptophyta</taxon>
        <taxon>Embryophyta</taxon>
        <taxon>Tracheophyta</taxon>
        <taxon>Spermatophyta</taxon>
        <taxon>Magnoliopsida</taxon>
        <taxon>Amborellales</taxon>
        <taxon>Amborellaceae</taxon>
        <taxon>Amborella</taxon>
    </lineage>
</organism>
<sequence length="64" mass="7360">MFAFELFDIFNTSKISLAKKRGVQCLQHQSAKHFQILAFERLNIFNTGQGLLPRNMLFGVSSIR</sequence>
<evidence type="ECO:0000313" key="1">
    <source>
        <dbReference type="EMBL" id="ERN07621.1"/>
    </source>
</evidence>